<evidence type="ECO:0000313" key="2">
    <source>
        <dbReference type="Proteomes" id="UP000305067"/>
    </source>
</evidence>
<evidence type="ECO:0008006" key="3">
    <source>
        <dbReference type="Google" id="ProtNLM"/>
    </source>
</evidence>
<dbReference type="OrthoDB" id="5945798at2759"/>
<dbReference type="EMBL" id="ML178821">
    <property type="protein sequence ID" value="TFL02903.1"/>
    <property type="molecule type" value="Genomic_DNA"/>
</dbReference>
<dbReference type="STRING" id="1884261.A0A5C3QLV2"/>
<dbReference type="CDD" id="cd20071">
    <property type="entry name" value="SET_SMYD"/>
    <property type="match status" value="1"/>
</dbReference>
<sequence length="382" mass="42949">MTPKNRDAFLALHNEHTTDGTGPFQGRIKTNRFTVGSLRGSFEDVPPPERDLAAVCETAARFNHRTFTFQYFALRDIEPREELTVAYCDLDHPTEQRQERLAYYGFQCDCKQCADPSSEKTLLGIKEQIFAARRALFDDKQTNQAVLQMSLKCYTTAQAEHMHSTWVYPASLELVVAAYQMLGDAPNAIEYSRLFAIALRNLSGVPAQLMRQFKNLTGYRAFHDCIPWWKARMPGRKGPLAACHPQISGYVQMMEFETSAVLCIQRLTVHYCVRTMASRLLGNAAKMNSSPSLHLDASNRLTMARKLCKKIGILSTLKTLQETGFFDGGMTTCLYAAGQPSKYEADGLSTVRICFMFLSGGRTEKEMQKEATRLSLPASGWV</sequence>
<dbReference type="Gene3D" id="2.170.270.10">
    <property type="entry name" value="SET domain"/>
    <property type="match status" value="1"/>
</dbReference>
<dbReference type="SUPFAM" id="SSF82199">
    <property type="entry name" value="SET domain"/>
    <property type="match status" value="1"/>
</dbReference>
<name>A0A5C3QLV2_9AGAR</name>
<protein>
    <recommendedName>
        <fullName evidence="3">SET domain-containing protein</fullName>
    </recommendedName>
</protein>
<proteinExistence type="predicted"/>
<gene>
    <name evidence="1" type="ORF">BDV98DRAFT_603258</name>
</gene>
<dbReference type="Proteomes" id="UP000305067">
    <property type="component" value="Unassembled WGS sequence"/>
</dbReference>
<dbReference type="PANTHER" id="PTHR47332:SF4">
    <property type="entry name" value="SET DOMAIN-CONTAINING PROTEIN 5"/>
    <property type="match status" value="1"/>
</dbReference>
<accession>A0A5C3QLV2</accession>
<reference evidence="1 2" key="1">
    <citation type="journal article" date="2019" name="Nat. Ecol. Evol.">
        <title>Megaphylogeny resolves global patterns of mushroom evolution.</title>
        <authorList>
            <person name="Varga T."/>
            <person name="Krizsan K."/>
            <person name="Foldi C."/>
            <person name="Dima B."/>
            <person name="Sanchez-Garcia M."/>
            <person name="Sanchez-Ramirez S."/>
            <person name="Szollosi G.J."/>
            <person name="Szarkandi J.G."/>
            <person name="Papp V."/>
            <person name="Albert L."/>
            <person name="Andreopoulos W."/>
            <person name="Angelini C."/>
            <person name="Antonin V."/>
            <person name="Barry K.W."/>
            <person name="Bougher N.L."/>
            <person name="Buchanan P."/>
            <person name="Buyck B."/>
            <person name="Bense V."/>
            <person name="Catcheside P."/>
            <person name="Chovatia M."/>
            <person name="Cooper J."/>
            <person name="Damon W."/>
            <person name="Desjardin D."/>
            <person name="Finy P."/>
            <person name="Geml J."/>
            <person name="Haridas S."/>
            <person name="Hughes K."/>
            <person name="Justo A."/>
            <person name="Karasinski D."/>
            <person name="Kautmanova I."/>
            <person name="Kiss B."/>
            <person name="Kocsube S."/>
            <person name="Kotiranta H."/>
            <person name="LaButti K.M."/>
            <person name="Lechner B.E."/>
            <person name="Liimatainen K."/>
            <person name="Lipzen A."/>
            <person name="Lukacs Z."/>
            <person name="Mihaltcheva S."/>
            <person name="Morgado L.N."/>
            <person name="Niskanen T."/>
            <person name="Noordeloos M.E."/>
            <person name="Ohm R.A."/>
            <person name="Ortiz-Santana B."/>
            <person name="Ovrebo C."/>
            <person name="Racz N."/>
            <person name="Riley R."/>
            <person name="Savchenko A."/>
            <person name="Shiryaev A."/>
            <person name="Soop K."/>
            <person name="Spirin V."/>
            <person name="Szebenyi C."/>
            <person name="Tomsovsky M."/>
            <person name="Tulloss R.E."/>
            <person name="Uehling J."/>
            <person name="Grigoriev I.V."/>
            <person name="Vagvolgyi C."/>
            <person name="Papp T."/>
            <person name="Martin F.M."/>
            <person name="Miettinen O."/>
            <person name="Hibbett D.S."/>
            <person name="Nagy L.G."/>
        </authorList>
    </citation>
    <scope>NUCLEOTIDE SEQUENCE [LARGE SCALE GENOMIC DNA]</scope>
    <source>
        <strain evidence="1 2">CBS 309.79</strain>
    </source>
</reference>
<keyword evidence="2" id="KW-1185">Reference proteome</keyword>
<dbReference type="InterPro" id="IPR053185">
    <property type="entry name" value="SET_domain_protein"/>
</dbReference>
<dbReference type="AlphaFoldDB" id="A0A5C3QLV2"/>
<dbReference type="InterPro" id="IPR046341">
    <property type="entry name" value="SET_dom_sf"/>
</dbReference>
<organism evidence="1 2">
    <name type="scientific">Pterulicium gracile</name>
    <dbReference type="NCBI Taxonomy" id="1884261"/>
    <lineage>
        <taxon>Eukaryota</taxon>
        <taxon>Fungi</taxon>
        <taxon>Dikarya</taxon>
        <taxon>Basidiomycota</taxon>
        <taxon>Agaricomycotina</taxon>
        <taxon>Agaricomycetes</taxon>
        <taxon>Agaricomycetidae</taxon>
        <taxon>Agaricales</taxon>
        <taxon>Pleurotineae</taxon>
        <taxon>Pterulaceae</taxon>
        <taxon>Pterulicium</taxon>
    </lineage>
</organism>
<dbReference type="PANTHER" id="PTHR47332">
    <property type="entry name" value="SET DOMAIN-CONTAINING PROTEIN 5"/>
    <property type="match status" value="1"/>
</dbReference>
<evidence type="ECO:0000313" key="1">
    <source>
        <dbReference type="EMBL" id="TFL02903.1"/>
    </source>
</evidence>